<reference evidence="1 2" key="1">
    <citation type="submission" date="2016-01" db="EMBL/GenBank/DDBJ databases">
        <authorList>
            <person name="Mitreva M."/>
            <person name="Pepin K.H."/>
            <person name="Mihindukulasuriya K.A."/>
            <person name="Fulton R."/>
            <person name="Fronick C."/>
            <person name="O'Laughlin M."/>
            <person name="Miner T."/>
            <person name="Herter B."/>
            <person name="Rosa B.A."/>
            <person name="Cordes M."/>
            <person name="Tomlinson C."/>
            <person name="Wollam A."/>
            <person name="Palsikar V.B."/>
            <person name="Mardis E.R."/>
            <person name="Wilson R.K."/>
        </authorList>
    </citation>
    <scope>NUCLEOTIDE SEQUENCE [LARGE SCALE GENOMIC DNA]</scope>
    <source>
        <strain evidence="1 2">MJR7738</strain>
    </source>
</reference>
<gene>
    <name evidence="1" type="ORF">HMPREF3225_02081</name>
</gene>
<dbReference type="AlphaFoldDB" id="A0ABD4EDB6"/>
<comment type="caution">
    <text evidence="1">The sequence shown here is derived from an EMBL/GenBank/DDBJ whole genome shotgun (WGS) entry which is preliminary data.</text>
</comment>
<dbReference type="SUPFAM" id="SSF47598">
    <property type="entry name" value="Ribbon-helix-helix"/>
    <property type="match status" value="1"/>
</dbReference>
<evidence type="ECO:0000313" key="2">
    <source>
        <dbReference type="Proteomes" id="UP000070063"/>
    </source>
</evidence>
<dbReference type="InterPro" id="IPR013321">
    <property type="entry name" value="Arc_rbn_hlx_hlx"/>
</dbReference>
<dbReference type="Gene3D" id="1.10.1220.10">
    <property type="entry name" value="Met repressor-like"/>
    <property type="match status" value="1"/>
</dbReference>
<dbReference type="CDD" id="cd22232">
    <property type="entry name" value="RHH_CopG_Cop6-like"/>
    <property type="match status" value="1"/>
</dbReference>
<dbReference type="EMBL" id="LRQI01000086">
    <property type="protein sequence ID" value="KXA36752.1"/>
    <property type="molecule type" value="Genomic_DNA"/>
</dbReference>
<dbReference type="InterPro" id="IPR010985">
    <property type="entry name" value="Ribbon_hlx_hlx"/>
</dbReference>
<sequence length="55" mass="6462">MGLNEREQRQKLNITLPPKLITNLDKVKTKYGINKSKQIENLISKYLNEEYGNLE</sequence>
<dbReference type="Proteomes" id="UP000070063">
    <property type="component" value="Unassembled WGS sequence"/>
</dbReference>
<name>A0ABD4EDB6_STALU</name>
<dbReference type="RefSeq" id="WP_002494370.1">
    <property type="nucleotide sequence ID" value="NZ_CP023971.1"/>
</dbReference>
<proteinExistence type="predicted"/>
<protein>
    <submittedName>
        <fullName evidence="1">Cop-6 protein</fullName>
    </submittedName>
</protein>
<organism evidence="1 2">
    <name type="scientific">Staphylococcus lugdunensis</name>
    <dbReference type="NCBI Taxonomy" id="28035"/>
    <lineage>
        <taxon>Bacteria</taxon>
        <taxon>Bacillati</taxon>
        <taxon>Bacillota</taxon>
        <taxon>Bacilli</taxon>
        <taxon>Bacillales</taxon>
        <taxon>Staphylococcaceae</taxon>
        <taxon>Staphylococcus</taxon>
    </lineage>
</organism>
<evidence type="ECO:0000313" key="1">
    <source>
        <dbReference type="EMBL" id="KXA36752.1"/>
    </source>
</evidence>
<accession>A0ABD4EDB6</accession>